<dbReference type="SUPFAM" id="SSF54909">
    <property type="entry name" value="Dimeric alpha+beta barrel"/>
    <property type="match status" value="1"/>
</dbReference>
<dbReference type="PROSITE" id="PS51725">
    <property type="entry name" value="ABM"/>
    <property type="match status" value="1"/>
</dbReference>
<protein>
    <submittedName>
        <fullName evidence="2">Quinol monooxygenase</fullName>
        <ecNumber evidence="2">1.-.-.-</ecNumber>
    </submittedName>
</protein>
<dbReference type="Pfam" id="PF03992">
    <property type="entry name" value="ABM"/>
    <property type="match status" value="1"/>
</dbReference>
<evidence type="ECO:0000313" key="2">
    <source>
        <dbReference type="EMBL" id="MFC4031699.1"/>
    </source>
</evidence>
<dbReference type="EMBL" id="JBHSBB010000008">
    <property type="protein sequence ID" value="MFC4031699.1"/>
    <property type="molecule type" value="Genomic_DNA"/>
</dbReference>
<reference evidence="3" key="1">
    <citation type="journal article" date="2019" name="Int. J. Syst. Evol. Microbiol.">
        <title>The Global Catalogue of Microorganisms (GCM) 10K type strain sequencing project: providing services to taxonomists for standard genome sequencing and annotation.</title>
        <authorList>
            <consortium name="The Broad Institute Genomics Platform"/>
            <consortium name="The Broad Institute Genome Sequencing Center for Infectious Disease"/>
            <person name="Wu L."/>
            <person name="Ma J."/>
        </authorList>
    </citation>
    <scope>NUCLEOTIDE SEQUENCE [LARGE SCALE GENOMIC DNA]</scope>
    <source>
        <strain evidence="3">CGMCC 4.7237</strain>
    </source>
</reference>
<name>A0ABV8HIB7_9ACTN</name>
<dbReference type="Gene3D" id="3.30.70.100">
    <property type="match status" value="1"/>
</dbReference>
<dbReference type="InterPro" id="IPR050744">
    <property type="entry name" value="AI-2_Isomerase_LsrG"/>
</dbReference>
<evidence type="ECO:0000259" key="1">
    <source>
        <dbReference type="PROSITE" id="PS51725"/>
    </source>
</evidence>
<gene>
    <name evidence="2" type="ORF">ACFO3J_09435</name>
</gene>
<keyword evidence="2" id="KW-0503">Monooxygenase</keyword>
<organism evidence="2 3">
    <name type="scientific">Streptomyces polygonati</name>
    <dbReference type="NCBI Taxonomy" id="1617087"/>
    <lineage>
        <taxon>Bacteria</taxon>
        <taxon>Bacillati</taxon>
        <taxon>Actinomycetota</taxon>
        <taxon>Actinomycetes</taxon>
        <taxon>Kitasatosporales</taxon>
        <taxon>Streptomycetaceae</taxon>
        <taxon>Streptomyces</taxon>
    </lineage>
</organism>
<evidence type="ECO:0000313" key="3">
    <source>
        <dbReference type="Proteomes" id="UP001595765"/>
    </source>
</evidence>
<dbReference type="InterPro" id="IPR011008">
    <property type="entry name" value="Dimeric_a/b-barrel"/>
</dbReference>
<dbReference type="PANTHER" id="PTHR33336">
    <property type="entry name" value="QUINOL MONOOXYGENASE YGIN-RELATED"/>
    <property type="match status" value="1"/>
</dbReference>
<keyword evidence="3" id="KW-1185">Reference proteome</keyword>
<accession>A0ABV8HIB7</accession>
<feature type="domain" description="ABM" evidence="1">
    <location>
        <begin position="4"/>
        <end position="94"/>
    </location>
</feature>
<keyword evidence="2" id="KW-0560">Oxidoreductase</keyword>
<dbReference type="RefSeq" id="WP_386428020.1">
    <property type="nucleotide sequence ID" value="NZ_JBHSBB010000008.1"/>
</dbReference>
<comment type="caution">
    <text evidence="2">The sequence shown here is derived from an EMBL/GenBank/DDBJ whole genome shotgun (WGS) entry which is preliminary data.</text>
</comment>
<dbReference type="Proteomes" id="UP001595765">
    <property type="component" value="Unassembled WGS sequence"/>
</dbReference>
<proteinExistence type="predicted"/>
<dbReference type="EC" id="1.-.-.-" evidence="2"/>
<dbReference type="InterPro" id="IPR007138">
    <property type="entry name" value="ABM_dom"/>
</dbReference>
<sequence length="98" mass="11308">MAQFQVIAHHRVAGDRDPDEVLGLYARLAAATREEPGNVSFDVYRRLEDDRAFVILERYASRDAAAAHERTPHFQELLLGQVVPLLEKRWRESYDVTD</sequence>
<dbReference type="PANTHER" id="PTHR33336:SF3">
    <property type="entry name" value="ABM DOMAIN-CONTAINING PROTEIN"/>
    <property type="match status" value="1"/>
</dbReference>
<dbReference type="GO" id="GO:0004497">
    <property type="term" value="F:monooxygenase activity"/>
    <property type="evidence" value="ECO:0007669"/>
    <property type="project" value="UniProtKB-KW"/>
</dbReference>